<sequence length="171" mass="17389">MTSTHTGGARHPLLVLGIGNILLSDDGIGVRVVQALDGATGLPPETEVVDGGTQGLELLPLVATARALVIVDAVDVGAPPGSLHTYADDLLRATTGTHVTVHQVGLADMIGAARLTGVLPAHAVLIGIQVATTSLGLTLSPSVARTVPAAMAAVQAWCTDFHHKSLVNRHS</sequence>
<keyword evidence="2 5" id="KW-0645">Protease</keyword>
<dbReference type="PRINTS" id="PR00446">
    <property type="entry name" value="HYDRGNUPTAKE"/>
</dbReference>
<dbReference type="PANTHER" id="PTHR30302">
    <property type="entry name" value="HYDROGENASE 1 MATURATION PROTEASE"/>
    <property type="match status" value="1"/>
</dbReference>
<evidence type="ECO:0000256" key="4">
    <source>
        <dbReference type="ARBA" id="ARBA00022801"/>
    </source>
</evidence>
<dbReference type="SUPFAM" id="SSF53163">
    <property type="entry name" value="HybD-like"/>
    <property type="match status" value="1"/>
</dbReference>
<dbReference type="EMBL" id="JACJID010000007">
    <property type="protein sequence ID" value="MBA8930506.1"/>
    <property type="molecule type" value="Genomic_DNA"/>
</dbReference>
<dbReference type="GO" id="GO:0008233">
    <property type="term" value="F:peptidase activity"/>
    <property type="evidence" value="ECO:0007669"/>
    <property type="project" value="UniProtKB-KW"/>
</dbReference>
<dbReference type="CDD" id="cd06062">
    <property type="entry name" value="H2MP_MemB-H2up"/>
    <property type="match status" value="1"/>
</dbReference>
<proteinExistence type="inferred from homology"/>
<keyword evidence="3" id="KW-0064">Aspartyl protease</keyword>
<dbReference type="Gene3D" id="3.40.50.1450">
    <property type="entry name" value="HybD-like"/>
    <property type="match status" value="1"/>
</dbReference>
<name>A0ABR6BU94_9PSEU</name>
<dbReference type="EC" id="3.4.23.-" evidence="5"/>
<evidence type="ECO:0000256" key="2">
    <source>
        <dbReference type="ARBA" id="ARBA00022670"/>
    </source>
</evidence>
<comment type="caution">
    <text evidence="5">The sequence shown here is derived from an EMBL/GenBank/DDBJ whole genome shotgun (WGS) entry which is preliminary data.</text>
</comment>
<dbReference type="PANTHER" id="PTHR30302:SF1">
    <property type="entry name" value="HYDROGENASE 2 MATURATION PROTEASE"/>
    <property type="match status" value="1"/>
</dbReference>
<dbReference type="Pfam" id="PF01750">
    <property type="entry name" value="HycI"/>
    <property type="match status" value="1"/>
</dbReference>
<reference evidence="5 6" key="1">
    <citation type="submission" date="2020-08" db="EMBL/GenBank/DDBJ databases">
        <title>Genomic Encyclopedia of Archaeal and Bacterial Type Strains, Phase II (KMG-II): from individual species to whole genera.</title>
        <authorList>
            <person name="Goeker M."/>
        </authorList>
    </citation>
    <scope>NUCLEOTIDE SEQUENCE [LARGE SCALE GENOMIC DNA]</scope>
    <source>
        <strain evidence="5 6">DSM 43850</strain>
    </source>
</reference>
<gene>
    <name evidence="5" type="ORF">BC739_007753</name>
</gene>
<comment type="similarity">
    <text evidence="1">Belongs to the peptidase A31 family.</text>
</comment>
<evidence type="ECO:0000313" key="6">
    <source>
        <dbReference type="Proteomes" id="UP000517916"/>
    </source>
</evidence>
<organism evidence="5 6">
    <name type="scientific">Kutzneria viridogrisea</name>
    <dbReference type="NCBI Taxonomy" id="47990"/>
    <lineage>
        <taxon>Bacteria</taxon>
        <taxon>Bacillati</taxon>
        <taxon>Actinomycetota</taxon>
        <taxon>Actinomycetes</taxon>
        <taxon>Pseudonocardiales</taxon>
        <taxon>Pseudonocardiaceae</taxon>
        <taxon>Kutzneria</taxon>
    </lineage>
</organism>
<evidence type="ECO:0000256" key="3">
    <source>
        <dbReference type="ARBA" id="ARBA00022750"/>
    </source>
</evidence>
<dbReference type="GO" id="GO:0006508">
    <property type="term" value="P:proteolysis"/>
    <property type="evidence" value="ECO:0007669"/>
    <property type="project" value="UniProtKB-KW"/>
</dbReference>
<dbReference type="RefSeq" id="WP_182839920.1">
    <property type="nucleotide sequence ID" value="NZ_BAAABQ010000028.1"/>
</dbReference>
<dbReference type="InterPro" id="IPR000671">
    <property type="entry name" value="Peptidase_A31"/>
</dbReference>
<protein>
    <submittedName>
        <fullName evidence="5">Hydrogenase maturation protease</fullName>
        <ecNumber evidence="5">3.4.23.-</ecNumber>
    </submittedName>
</protein>
<accession>A0ABR6BU94</accession>
<evidence type="ECO:0000313" key="5">
    <source>
        <dbReference type="EMBL" id="MBA8930506.1"/>
    </source>
</evidence>
<keyword evidence="6" id="KW-1185">Reference proteome</keyword>
<keyword evidence="4 5" id="KW-0378">Hydrolase</keyword>
<dbReference type="NCBIfam" id="TIGR00072">
    <property type="entry name" value="hydrog_prot"/>
    <property type="match status" value="1"/>
</dbReference>
<dbReference type="InterPro" id="IPR023430">
    <property type="entry name" value="Pept_HybD-like_dom_sf"/>
</dbReference>
<evidence type="ECO:0000256" key="1">
    <source>
        <dbReference type="ARBA" id="ARBA00006814"/>
    </source>
</evidence>
<dbReference type="Proteomes" id="UP000517916">
    <property type="component" value="Unassembled WGS sequence"/>
</dbReference>